<keyword evidence="8 10" id="KW-0472">Membrane</keyword>
<sequence length="111" mass="12879">MAETIRSIWGHVMKRKFLRRGIPFVLFVAGGSVFLKQFASLRYEFRKSQKLSNEQAEALGLKSGNVEAAIQEMLEEIEQRDLEDWENIRGPRPWEDSKTVQTELRQALKPS</sequence>
<evidence type="ECO:0000256" key="1">
    <source>
        <dbReference type="ARBA" id="ARBA00004434"/>
    </source>
</evidence>
<evidence type="ECO:0000256" key="2">
    <source>
        <dbReference type="ARBA" id="ARBA00008370"/>
    </source>
</evidence>
<keyword evidence="12" id="KW-1185">Reference proteome</keyword>
<evidence type="ECO:0000256" key="7">
    <source>
        <dbReference type="ARBA" id="ARBA00023128"/>
    </source>
</evidence>
<dbReference type="Proteomes" id="UP001497497">
    <property type="component" value="Unassembled WGS sequence"/>
</dbReference>
<evidence type="ECO:0000256" key="8">
    <source>
        <dbReference type="ARBA" id="ARBA00023136"/>
    </source>
</evidence>
<gene>
    <name evidence="11" type="ORF">GSLYS_00016159001</name>
</gene>
<dbReference type="Pfam" id="PF14138">
    <property type="entry name" value="COX16"/>
    <property type="match status" value="1"/>
</dbReference>
<evidence type="ECO:0000256" key="10">
    <source>
        <dbReference type="SAM" id="Phobius"/>
    </source>
</evidence>
<name>A0AAV2IAU8_LYMST</name>
<reference evidence="11 12" key="1">
    <citation type="submission" date="2024-04" db="EMBL/GenBank/DDBJ databases">
        <authorList>
            <consortium name="Genoscope - CEA"/>
            <person name="William W."/>
        </authorList>
    </citation>
    <scope>NUCLEOTIDE SEQUENCE [LARGE SCALE GENOMIC DNA]</scope>
</reference>
<keyword evidence="6 10" id="KW-1133">Transmembrane helix</keyword>
<keyword evidence="7" id="KW-0496">Mitochondrion</keyword>
<evidence type="ECO:0000256" key="6">
    <source>
        <dbReference type="ARBA" id="ARBA00022989"/>
    </source>
</evidence>
<accession>A0AAV2IAU8</accession>
<dbReference type="PANTHER" id="PTHR17130">
    <property type="entry name" value="MITOCHONDRIAL OUTER MEMBRANE PROTEIN 25"/>
    <property type="match status" value="1"/>
</dbReference>
<evidence type="ECO:0000256" key="5">
    <source>
        <dbReference type="ARBA" id="ARBA00022792"/>
    </source>
</evidence>
<dbReference type="GO" id="GO:0005743">
    <property type="term" value="C:mitochondrial inner membrane"/>
    <property type="evidence" value="ECO:0007669"/>
    <property type="project" value="UniProtKB-SubCell"/>
</dbReference>
<evidence type="ECO:0000313" key="11">
    <source>
        <dbReference type="EMBL" id="CAL1542625.1"/>
    </source>
</evidence>
<feature type="compositionally biased region" description="Basic and acidic residues" evidence="9">
    <location>
        <begin position="88"/>
        <end position="98"/>
    </location>
</feature>
<dbReference type="AlphaFoldDB" id="A0AAV2IAU8"/>
<feature type="region of interest" description="Disordered" evidence="9">
    <location>
        <begin position="88"/>
        <end position="111"/>
    </location>
</feature>
<keyword evidence="4 10" id="KW-0812">Transmembrane</keyword>
<comment type="similarity">
    <text evidence="2">Belongs to the COX16 family.</text>
</comment>
<comment type="subcellular location">
    <subcellularLocation>
        <location evidence="1">Mitochondrion inner membrane</location>
        <topology evidence="1">Single-pass membrane protein</topology>
    </subcellularLocation>
</comment>
<protein>
    <recommendedName>
        <fullName evidence="3">Cytochrome c oxidase assembly protein COX16 homolog, mitochondrial</fullName>
    </recommendedName>
</protein>
<organism evidence="11 12">
    <name type="scientific">Lymnaea stagnalis</name>
    <name type="common">Great pond snail</name>
    <name type="synonym">Helix stagnalis</name>
    <dbReference type="NCBI Taxonomy" id="6523"/>
    <lineage>
        <taxon>Eukaryota</taxon>
        <taxon>Metazoa</taxon>
        <taxon>Spiralia</taxon>
        <taxon>Lophotrochozoa</taxon>
        <taxon>Mollusca</taxon>
        <taxon>Gastropoda</taxon>
        <taxon>Heterobranchia</taxon>
        <taxon>Euthyneura</taxon>
        <taxon>Panpulmonata</taxon>
        <taxon>Hygrophila</taxon>
        <taxon>Lymnaeoidea</taxon>
        <taxon>Lymnaeidae</taxon>
        <taxon>Lymnaea</taxon>
    </lineage>
</organism>
<evidence type="ECO:0000313" key="12">
    <source>
        <dbReference type="Proteomes" id="UP001497497"/>
    </source>
</evidence>
<dbReference type="PANTHER" id="PTHR17130:SF14">
    <property type="entry name" value="CYTOCHROME C OXIDASE ASSEMBLY PROTEIN COX16 HOMOLOG, MITOCHONDRIAL"/>
    <property type="match status" value="1"/>
</dbReference>
<proteinExistence type="inferred from homology"/>
<comment type="caution">
    <text evidence="11">The sequence shown here is derived from an EMBL/GenBank/DDBJ whole genome shotgun (WGS) entry which is preliminary data.</text>
</comment>
<dbReference type="GO" id="GO:0033617">
    <property type="term" value="P:mitochondrial respiratory chain complex IV assembly"/>
    <property type="evidence" value="ECO:0007669"/>
    <property type="project" value="TreeGrafter"/>
</dbReference>
<evidence type="ECO:0000256" key="4">
    <source>
        <dbReference type="ARBA" id="ARBA00022692"/>
    </source>
</evidence>
<feature type="transmembrane region" description="Helical" evidence="10">
    <location>
        <begin position="21"/>
        <end position="39"/>
    </location>
</feature>
<keyword evidence="5" id="KW-0999">Mitochondrion inner membrane</keyword>
<evidence type="ECO:0000256" key="3">
    <source>
        <dbReference type="ARBA" id="ARBA00021814"/>
    </source>
</evidence>
<dbReference type="EMBL" id="CAXITT010000496">
    <property type="protein sequence ID" value="CAL1542625.1"/>
    <property type="molecule type" value="Genomic_DNA"/>
</dbReference>
<evidence type="ECO:0000256" key="9">
    <source>
        <dbReference type="SAM" id="MobiDB-lite"/>
    </source>
</evidence>
<dbReference type="InterPro" id="IPR020164">
    <property type="entry name" value="Cyt_c_Oxase_assmbl_COX16"/>
</dbReference>